<gene>
    <name evidence="3" type="ORF">METZ01_LOCUS348051</name>
</gene>
<dbReference type="InterPro" id="IPR032179">
    <property type="entry name" value="Cry22Aa_Ig-like"/>
</dbReference>
<feature type="non-terminal residue" evidence="3">
    <location>
        <position position="1"/>
    </location>
</feature>
<name>A0A382RDG1_9ZZZZ</name>
<dbReference type="PANTHER" id="PTHR15127">
    <property type="entry name" value="HEAVYWEIGHT, ISOFORM A"/>
    <property type="match status" value="1"/>
</dbReference>
<evidence type="ECO:0000313" key="3">
    <source>
        <dbReference type="EMBL" id="SVC95197.1"/>
    </source>
</evidence>
<reference evidence="3" key="1">
    <citation type="submission" date="2018-05" db="EMBL/GenBank/DDBJ databases">
        <authorList>
            <person name="Lanie J.A."/>
            <person name="Ng W.-L."/>
            <person name="Kazmierczak K.M."/>
            <person name="Andrzejewski T.M."/>
            <person name="Davidsen T.M."/>
            <person name="Wayne K.J."/>
            <person name="Tettelin H."/>
            <person name="Glass J.I."/>
            <person name="Rusch D."/>
            <person name="Podicherti R."/>
            <person name="Tsui H.-C.T."/>
            <person name="Winkler M.E."/>
        </authorList>
    </citation>
    <scope>NUCLEOTIDE SEQUENCE</scope>
</reference>
<feature type="domain" description="Pesticidal crystal protein Cry22Aa Ig-like" evidence="2">
    <location>
        <begin position="39"/>
        <end position="108"/>
    </location>
</feature>
<sequence>KPGRYRVGYSVSDSSGNKTPEFFREVVIRDNTSPVLVMLGDPIVYLEAGDEYIEQGAKANDIVDGDLTDNIKINRPSSFDKPGEFFVAYDVSDLSDNRAKQLLRKIVVTDSRPPDLKLNGEPLIYVEAGSSYTDAGVLVSDSVDGDLSGYVQTVNPVNIRQVGEYVITYNVSDSSGNSSDEIKRTIIVKDTQRPVITLVGKPVLELEVGKPYSDAGATAEDAFEGNLTKVITIDNQVNISIPGLYFVVYNVSDSSGNQATEVVREVSIIDTLAPVIRLVGDPVLKQELNEDYVDLGAVAEDNVDGELTDQIVVSNPVDSSLDG</sequence>
<dbReference type="EMBL" id="UINC01120606">
    <property type="protein sequence ID" value="SVC95197.1"/>
    <property type="molecule type" value="Genomic_DNA"/>
</dbReference>
<proteinExistence type="predicted"/>
<dbReference type="PANTHER" id="PTHR15127:SF32">
    <property type="entry name" value="HEAVYWEIGHT, ISOFORM A"/>
    <property type="match status" value="1"/>
</dbReference>
<feature type="domain" description="Pesticidal crystal protein Cry22Aa Ig-like" evidence="2">
    <location>
        <begin position="116"/>
        <end position="188"/>
    </location>
</feature>
<organism evidence="3">
    <name type="scientific">marine metagenome</name>
    <dbReference type="NCBI Taxonomy" id="408172"/>
    <lineage>
        <taxon>unclassified sequences</taxon>
        <taxon>metagenomes</taxon>
        <taxon>ecological metagenomes</taxon>
    </lineage>
</organism>
<evidence type="ECO:0000256" key="1">
    <source>
        <dbReference type="ARBA" id="ARBA00022999"/>
    </source>
</evidence>
<feature type="non-terminal residue" evidence="3">
    <location>
        <position position="323"/>
    </location>
</feature>
<protein>
    <recommendedName>
        <fullName evidence="2">Pesticidal crystal protein Cry22Aa Ig-like domain-containing protein</fullName>
    </recommendedName>
</protein>
<dbReference type="AlphaFoldDB" id="A0A382RDG1"/>
<dbReference type="Pfam" id="PF16403">
    <property type="entry name" value="Bact_surface_Ig-like"/>
    <property type="match status" value="3"/>
</dbReference>
<evidence type="ECO:0000259" key="2">
    <source>
        <dbReference type="Pfam" id="PF16403"/>
    </source>
</evidence>
<dbReference type="Gene3D" id="2.60.40.10">
    <property type="entry name" value="Immunoglobulins"/>
    <property type="match status" value="4"/>
</dbReference>
<dbReference type="GO" id="GO:0001784">
    <property type="term" value="F:phosphotyrosine residue binding"/>
    <property type="evidence" value="ECO:0007669"/>
    <property type="project" value="TreeGrafter"/>
</dbReference>
<accession>A0A382RDG1</accession>
<feature type="domain" description="Pesticidal crystal protein Cry22Aa Ig-like" evidence="2">
    <location>
        <begin position="196"/>
        <end position="268"/>
    </location>
</feature>
<dbReference type="InterPro" id="IPR013783">
    <property type="entry name" value="Ig-like_fold"/>
</dbReference>
<dbReference type="InterPro" id="IPR051846">
    <property type="entry name" value="SH2_domain_adapters"/>
</dbReference>
<keyword evidence="1" id="KW-0727">SH2 domain</keyword>